<reference evidence="3" key="1">
    <citation type="submission" date="2018-08" db="EMBL/GenBank/DDBJ databases">
        <authorList>
            <person name="Chevrot R."/>
        </authorList>
    </citation>
    <scope>NUCLEOTIDE SEQUENCE [LARGE SCALE GENOMIC DNA]</scope>
</reference>
<gene>
    <name evidence="2" type="ORF">PBLR_10390</name>
</gene>
<name>A0A383R5N3_PAEAL</name>
<dbReference type="Pfam" id="PF22339">
    <property type="entry name" value="YgxA-like_sub_bind"/>
    <property type="match status" value="1"/>
</dbReference>
<sequence length="296" mass="34496">MKHVLDNSIDQLIGATTVSGLYILERSQLDADMHQYIDWDRYVLVVDEACPSHPFESMEVSADDSSVARWICIHPDRWEEWIVSDEARSLLPFYGRGNIRVDRDGFLASWQERLIQEEKTPNQMQYMKTYALFLEAYNQAKHLRKLDYMLDAYRCVDFAFYYWASLAIIEQGEMPRQALWQQVKKLNLGVYKMYEEFTASSETMPQRIELALLACEFSLSSKSVECCAPLLNWLKQAKGPVPISDIMQHQEFKWMAGYMPALLNKLTHRGCVKERLIEHASPYGKLGYTRAYEWAG</sequence>
<dbReference type="Gene3D" id="1.20.120.330">
    <property type="entry name" value="Nucleotidyltransferases domain 2"/>
    <property type="match status" value="1"/>
</dbReference>
<protein>
    <recommendedName>
        <fullName evidence="1">YgxA-like substrate binding domain-containing protein</fullName>
    </recommendedName>
</protein>
<dbReference type="Proteomes" id="UP000304148">
    <property type="component" value="Chromosome"/>
</dbReference>
<accession>A0A383R5N3</accession>
<dbReference type="RefSeq" id="WP_138184485.1">
    <property type="nucleotide sequence ID" value="NZ_LS992241.1"/>
</dbReference>
<organism evidence="2 3">
    <name type="scientific">Paenibacillus alvei</name>
    <name type="common">Bacillus alvei</name>
    <dbReference type="NCBI Taxonomy" id="44250"/>
    <lineage>
        <taxon>Bacteria</taxon>
        <taxon>Bacillati</taxon>
        <taxon>Bacillota</taxon>
        <taxon>Bacilli</taxon>
        <taxon>Bacillales</taxon>
        <taxon>Paenibacillaceae</taxon>
        <taxon>Paenibacillus</taxon>
    </lineage>
</organism>
<feature type="domain" description="YgxA-like substrate binding" evidence="1">
    <location>
        <begin position="127"/>
        <end position="222"/>
    </location>
</feature>
<evidence type="ECO:0000259" key="1">
    <source>
        <dbReference type="Pfam" id="PF22339"/>
    </source>
</evidence>
<evidence type="ECO:0000313" key="2">
    <source>
        <dbReference type="EMBL" id="SYX81971.1"/>
    </source>
</evidence>
<proteinExistence type="predicted"/>
<dbReference type="EMBL" id="LS992241">
    <property type="protein sequence ID" value="SYX81971.1"/>
    <property type="molecule type" value="Genomic_DNA"/>
</dbReference>
<evidence type="ECO:0000313" key="3">
    <source>
        <dbReference type="Proteomes" id="UP000304148"/>
    </source>
</evidence>
<dbReference type="AlphaFoldDB" id="A0A383R5N3"/>
<dbReference type="InterPro" id="IPR054515">
    <property type="entry name" value="YgxA-like_substrate-bd"/>
</dbReference>